<evidence type="ECO:0000256" key="4">
    <source>
        <dbReference type="ARBA" id="ARBA00022679"/>
    </source>
</evidence>
<evidence type="ECO:0000256" key="7">
    <source>
        <dbReference type="ARBA" id="ARBA00022759"/>
    </source>
</evidence>
<dbReference type="CDD" id="cd01647">
    <property type="entry name" value="RT_LTR"/>
    <property type="match status" value="1"/>
</dbReference>
<keyword evidence="4" id="KW-0808">Transferase</keyword>
<dbReference type="PANTHER" id="PTHR37984:SF5">
    <property type="entry name" value="PROTEIN NYNRIN-LIKE"/>
    <property type="match status" value="1"/>
</dbReference>
<dbReference type="InterPro" id="IPR043502">
    <property type="entry name" value="DNA/RNA_pol_sf"/>
</dbReference>
<name>A0A6F9DD62_9ASCI</name>
<protein>
    <recommendedName>
        <fullName evidence="11">Gypsy retrotransposon integrase-like protein 1</fullName>
        <ecNumber evidence="2">3.1.26.4</ecNumber>
    </recommendedName>
</protein>
<evidence type="ECO:0000256" key="8">
    <source>
        <dbReference type="ARBA" id="ARBA00022801"/>
    </source>
</evidence>
<dbReference type="InterPro" id="IPR000477">
    <property type="entry name" value="RT_dom"/>
</dbReference>
<dbReference type="GO" id="GO:0006508">
    <property type="term" value="P:proteolysis"/>
    <property type="evidence" value="ECO:0007669"/>
    <property type="project" value="UniProtKB-KW"/>
</dbReference>
<dbReference type="EC" id="3.1.26.4" evidence="2"/>
<dbReference type="SUPFAM" id="SSF56672">
    <property type="entry name" value="DNA/RNA polymerases"/>
    <property type="match status" value="1"/>
</dbReference>
<keyword evidence="7" id="KW-0255">Endonuclease</keyword>
<dbReference type="FunFam" id="3.10.10.10:FF:000007">
    <property type="entry name" value="Retrovirus-related Pol polyprotein from transposon 17.6-like Protein"/>
    <property type="match status" value="1"/>
</dbReference>
<evidence type="ECO:0000256" key="6">
    <source>
        <dbReference type="ARBA" id="ARBA00022722"/>
    </source>
</evidence>
<keyword evidence="3" id="KW-0645">Protease</keyword>
<evidence type="ECO:0000256" key="5">
    <source>
        <dbReference type="ARBA" id="ARBA00022695"/>
    </source>
</evidence>
<dbReference type="Gene3D" id="3.30.420.10">
    <property type="entry name" value="Ribonuclease H-like superfamily/Ribonuclease H"/>
    <property type="match status" value="1"/>
</dbReference>
<dbReference type="PANTHER" id="PTHR37984">
    <property type="entry name" value="PROTEIN CBG26694"/>
    <property type="match status" value="1"/>
</dbReference>
<dbReference type="Gene3D" id="3.10.10.10">
    <property type="entry name" value="HIV Type 1 Reverse Transcriptase, subunit A, domain 1"/>
    <property type="match status" value="1"/>
</dbReference>
<sequence length="769" mass="86350">MLFPRARLSMLVFWPSSPGITTPHFSQSLPKDGVQHFIPTNGSPVHSRARCLPPEKLSLAKKEFHNMLQLGIIRRSSSPWASPLHMVPKSSGGWRPCGDYRRLNAATQPDRYAIPHIQDFSARLAGSSVFSKIDLVRGYHQVPVAPDDIAKTAVITPFGLFEFLRMPFGLKNAAQAFQRLMDTVCQSLDFVFVYLDDILVASKSLSEHYDHLKRLFKQLSDHGLVINLGKCKFGVSQIDFLGHRVDSTGARPLPNKVEAIQTFPRPTTVKGLQEFAGMVNFYHRFIPGAARIMTPIYEALKGNPTTLLWSDSLDLAFSEAKTALANATLLHHPLPDAPTAVTSDASQHSIGAVLQQFINNAWRPLAFFSKRLRPPELKYSAFDRELLALHLAIRHFRYFLEGRVFTAYTDHKPLTFAFTKVSAPWSARQQRHLTAISEFTTDVRHIEGKQNHVADALSRGSIDAVRLPLDLDYSALAAAQVAPEVQAYRTAVTNLKLEDIQINPSGTTILCDVSSGSPRPIVPTSWQRKVFDIIHGLSHPSIRSTRKLVASKFVWHGLKRQVGLWAKQCVRCQKAKVQRHVRAPLASYPPCYARFQHLNVDIVGPLAPSQGNRYLLTLVDRFTRWPEAIPMPDSTTITCARAFAFHWISRLGVPADISSDRGPQFTSDLWTVFTQLLGIQLHRTTSFHPQANGLAERFHRHMKSALMARLTGPNWVDELPWVMLGIRTAPKEDLQASSAELVYGSAITVPGDFFRQEHHEPSPKRFFHR</sequence>
<dbReference type="Pfam" id="PF17921">
    <property type="entry name" value="Integrase_H2C2"/>
    <property type="match status" value="1"/>
</dbReference>
<dbReference type="GO" id="GO:0015074">
    <property type="term" value="P:DNA integration"/>
    <property type="evidence" value="ECO:0007669"/>
    <property type="project" value="InterPro"/>
</dbReference>
<dbReference type="PROSITE" id="PS50994">
    <property type="entry name" value="INTEGRASE"/>
    <property type="match status" value="1"/>
</dbReference>
<dbReference type="InterPro" id="IPR050951">
    <property type="entry name" value="Retrovirus_Pol_polyprotein"/>
</dbReference>
<proteinExistence type="evidence at transcript level"/>
<dbReference type="InterPro" id="IPR001584">
    <property type="entry name" value="Integrase_cat-core"/>
</dbReference>
<feature type="domain" description="Integrase catalytic" evidence="13">
    <location>
        <begin position="585"/>
        <end position="769"/>
    </location>
</feature>
<dbReference type="Gene3D" id="1.10.340.70">
    <property type="match status" value="1"/>
</dbReference>
<dbReference type="GO" id="GO:0008233">
    <property type="term" value="F:peptidase activity"/>
    <property type="evidence" value="ECO:0007669"/>
    <property type="project" value="UniProtKB-KW"/>
</dbReference>
<dbReference type="Pfam" id="PF00078">
    <property type="entry name" value="RVT_1"/>
    <property type="match status" value="1"/>
</dbReference>
<evidence type="ECO:0000259" key="12">
    <source>
        <dbReference type="PROSITE" id="PS50878"/>
    </source>
</evidence>
<accession>A0A6F9DD62</accession>
<dbReference type="SUPFAM" id="SSF53098">
    <property type="entry name" value="Ribonuclease H-like"/>
    <property type="match status" value="1"/>
</dbReference>
<evidence type="ECO:0000256" key="11">
    <source>
        <dbReference type="ARBA" id="ARBA00039658"/>
    </source>
</evidence>
<evidence type="ECO:0000256" key="1">
    <source>
        <dbReference type="ARBA" id="ARBA00010879"/>
    </source>
</evidence>
<keyword evidence="10" id="KW-0511">Multifunctional enzyme</keyword>
<dbReference type="InterPro" id="IPR036397">
    <property type="entry name" value="RNaseH_sf"/>
</dbReference>
<dbReference type="InterPro" id="IPR043128">
    <property type="entry name" value="Rev_trsase/Diguanyl_cyclase"/>
</dbReference>
<dbReference type="Gene3D" id="3.30.70.270">
    <property type="match status" value="2"/>
</dbReference>
<dbReference type="GO" id="GO:0003676">
    <property type="term" value="F:nucleic acid binding"/>
    <property type="evidence" value="ECO:0007669"/>
    <property type="project" value="InterPro"/>
</dbReference>
<dbReference type="GO" id="GO:0004523">
    <property type="term" value="F:RNA-DNA hybrid ribonuclease activity"/>
    <property type="evidence" value="ECO:0007669"/>
    <property type="project" value="UniProtKB-EC"/>
</dbReference>
<keyword evidence="8" id="KW-0378">Hydrolase</keyword>
<evidence type="ECO:0000256" key="9">
    <source>
        <dbReference type="ARBA" id="ARBA00022918"/>
    </source>
</evidence>
<keyword evidence="5" id="KW-0548">Nucleotidyltransferase</keyword>
<evidence type="ECO:0000256" key="2">
    <source>
        <dbReference type="ARBA" id="ARBA00012180"/>
    </source>
</evidence>
<evidence type="ECO:0000256" key="10">
    <source>
        <dbReference type="ARBA" id="ARBA00023268"/>
    </source>
</evidence>
<evidence type="ECO:0000313" key="14">
    <source>
        <dbReference type="EMBL" id="CAB3249677.1"/>
    </source>
</evidence>
<reference evidence="14" key="1">
    <citation type="submission" date="2020-04" db="EMBL/GenBank/DDBJ databases">
        <authorList>
            <person name="Neveu A P."/>
        </authorList>
    </citation>
    <scope>NUCLEOTIDE SEQUENCE</scope>
    <source>
        <tissue evidence="14">Whole embryo</tissue>
    </source>
</reference>
<keyword evidence="6" id="KW-0540">Nuclease</keyword>
<dbReference type="PROSITE" id="PS50878">
    <property type="entry name" value="RT_POL"/>
    <property type="match status" value="1"/>
</dbReference>
<dbReference type="EMBL" id="LR785480">
    <property type="protein sequence ID" value="CAB3249677.1"/>
    <property type="molecule type" value="mRNA"/>
</dbReference>
<dbReference type="InterPro" id="IPR041577">
    <property type="entry name" value="RT_RNaseH_2"/>
</dbReference>
<evidence type="ECO:0000259" key="13">
    <source>
        <dbReference type="PROSITE" id="PS50994"/>
    </source>
</evidence>
<dbReference type="AlphaFoldDB" id="A0A6F9DD62"/>
<dbReference type="FunFam" id="3.30.420.10:FF:000032">
    <property type="entry name" value="Retrovirus-related Pol polyprotein from transposon 297-like Protein"/>
    <property type="match status" value="1"/>
</dbReference>
<comment type="similarity">
    <text evidence="1">Belongs to the beta type-B retroviral polymerase family. HERV class-II K(HML-2) pol subfamily.</text>
</comment>
<dbReference type="FunFam" id="3.30.70.270:FF:000020">
    <property type="entry name" value="Transposon Tf2-6 polyprotein-like Protein"/>
    <property type="match status" value="1"/>
</dbReference>
<dbReference type="InterPro" id="IPR041588">
    <property type="entry name" value="Integrase_H2C2"/>
</dbReference>
<evidence type="ECO:0000256" key="3">
    <source>
        <dbReference type="ARBA" id="ARBA00022670"/>
    </source>
</evidence>
<organism evidence="14">
    <name type="scientific">Phallusia mammillata</name>
    <dbReference type="NCBI Taxonomy" id="59560"/>
    <lineage>
        <taxon>Eukaryota</taxon>
        <taxon>Metazoa</taxon>
        <taxon>Chordata</taxon>
        <taxon>Tunicata</taxon>
        <taxon>Ascidiacea</taxon>
        <taxon>Phlebobranchia</taxon>
        <taxon>Ascidiidae</taxon>
        <taxon>Phallusia</taxon>
    </lineage>
</organism>
<dbReference type="Pfam" id="PF17919">
    <property type="entry name" value="RT_RNaseH_2"/>
    <property type="match status" value="1"/>
</dbReference>
<feature type="domain" description="Reverse transcriptase" evidence="12">
    <location>
        <begin position="68"/>
        <end position="245"/>
    </location>
</feature>
<dbReference type="InterPro" id="IPR012337">
    <property type="entry name" value="RNaseH-like_sf"/>
</dbReference>
<dbReference type="Pfam" id="PF00665">
    <property type="entry name" value="rve"/>
    <property type="match status" value="1"/>
</dbReference>
<dbReference type="GO" id="GO:0003964">
    <property type="term" value="F:RNA-directed DNA polymerase activity"/>
    <property type="evidence" value="ECO:0007669"/>
    <property type="project" value="UniProtKB-KW"/>
</dbReference>
<dbReference type="CDD" id="cd09274">
    <property type="entry name" value="RNase_HI_RT_Ty3"/>
    <property type="match status" value="1"/>
</dbReference>
<gene>
    <name evidence="14" type="primary">Gm46911-001</name>
</gene>
<keyword evidence="9" id="KW-0695">RNA-directed DNA polymerase</keyword>